<protein>
    <submittedName>
        <fullName evidence="4">PepSY domain-containing protein</fullName>
    </submittedName>
</protein>
<dbReference type="Proteomes" id="UP000623250">
    <property type="component" value="Unassembled WGS sequence"/>
</dbReference>
<comment type="caution">
    <text evidence="4">The sequence shown here is derived from an EMBL/GenBank/DDBJ whole genome shotgun (WGS) entry which is preliminary data.</text>
</comment>
<feature type="region of interest" description="Disordered" evidence="1">
    <location>
        <begin position="99"/>
        <end position="122"/>
    </location>
</feature>
<name>A0A8I1GGL9_9HYPH</name>
<accession>A0A8I1GGL9</accession>
<feature type="chain" id="PRO_5034724633" evidence="2">
    <location>
        <begin position="29"/>
        <end position="122"/>
    </location>
</feature>
<feature type="domain" description="PepSY" evidence="3">
    <location>
        <begin position="48"/>
        <end position="103"/>
    </location>
</feature>
<evidence type="ECO:0000256" key="1">
    <source>
        <dbReference type="SAM" id="MobiDB-lite"/>
    </source>
</evidence>
<evidence type="ECO:0000256" key="2">
    <source>
        <dbReference type="SAM" id="SignalP"/>
    </source>
</evidence>
<dbReference type="AlphaFoldDB" id="A0A8I1GGL9"/>
<sequence length="122" mass="13413">MRNPVKTAAAAVSVVAAAAMLASPTAFAKDDDSRSEIHQGLKQGDIKSLSDILVISKDRVVGEVIEAEIDRKGGKWIYDLEVIDPQGLKSKVKVDAKTGDVVEGAKKAQREERRDERREERR</sequence>
<dbReference type="EMBL" id="JAEMUK010000081">
    <property type="protein sequence ID" value="MBJ7544834.1"/>
    <property type="molecule type" value="Genomic_DNA"/>
</dbReference>
<evidence type="ECO:0000259" key="3">
    <source>
        <dbReference type="Pfam" id="PF03413"/>
    </source>
</evidence>
<gene>
    <name evidence="4" type="ORF">JDN41_14865</name>
</gene>
<dbReference type="RefSeq" id="WP_037235509.1">
    <property type="nucleotide sequence ID" value="NZ_JAEMUK010000081.1"/>
</dbReference>
<keyword evidence="2" id="KW-0732">Signal</keyword>
<dbReference type="Gene3D" id="3.10.450.40">
    <property type="match status" value="1"/>
</dbReference>
<evidence type="ECO:0000313" key="5">
    <source>
        <dbReference type="Proteomes" id="UP000623250"/>
    </source>
</evidence>
<feature type="signal peptide" evidence="2">
    <location>
        <begin position="1"/>
        <end position="28"/>
    </location>
</feature>
<proteinExistence type="predicted"/>
<keyword evidence="5" id="KW-1185">Reference proteome</keyword>
<dbReference type="InterPro" id="IPR025711">
    <property type="entry name" value="PepSY"/>
</dbReference>
<reference evidence="4 5" key="1">
    <citation type="submission" date="2020-12" db="EMBL/GenBank/DDBJ databases">
        <title>Revised draft genomes of Rhodomicrobium vannielii ATCC 17100 and Rhodomicrobium udaipurense JA643.</title>
        <authorList>
            <person name="Conners E.M."/>
            <person name="Davenport E.J."/>
            <person name="Bose A."/>
        </authorList>
    </citation>
    <scope>NUCLEOTIDE SEQUENCE [LARGE SCALE GENOMIC DNA]</scope>
    <source>
        <strain evidence="4 5">JA643</strain>
    </source>
</reference>
<dbReference type="Pfam" id="PF03413">
    <property type="entry name" value="PepSY"/>
    <property type="match status" value="1"/>
</dbReference>
<organism evidence="4 5">
    <name type="scientific">Rhodomicrobium udaipurense</name>
    <dbReference type="NCBI Taxonomy" id="1202716"/>
    <lineage>
        <taxon>Bacteria</taxon>
        <taxon>Pseudomonadati</taxon>
        <taxon>Pseudomonadota</taxon>
        <taxon>Alphaproteobacteria</taxon>
        <taxon>Hyphomicrobiales</taxon>
        <taxon>Hyphomicrobiaceae</taxon>
        <taxon>Rhodomicrobium</taxon>
    </lineage>
</organism>
<evidence type="ECO:0000313" key="4">
    <source>
        <dbReference type="EMBL" id="MBJ7544834.1"/>
    </source>
</evidence>